<evidence type="ECO:0000313" key="7">
    <source>
        <dbReference type="EMBL" id="XAF71049.1"/>
    </source>
</evidence>
<dbReference type="Gene3D" id="3.40.190.10">
    <property type="entry name" value="Periplasmic binding protein-like II"/>
    <property type="match status" value="1"/>
</dbReference>
<evidence type="ECO:0000256" key="4">
    <source>
        <dbReference type="ARBA" id="ARBA00023136"/>
    </source>
</evidence>
<dbReference type="PANTHER" id="PTHR47737">
    <property type="entry name" value="GLYCINE BETAINE/PROLINE BETAINE TRANSPORT SYSTEM PERMEASE PROTEIN PROW"/>
    <property type="match status" value="1"/>
</dbReference>
<keyword evidence="3" id="KW-1003">Cell membrane</keyword>
<evidence type="ECO:0000256" key="2">
    <source>
        <dbReference type="ARBA" id="ARBA00022448"/>
    </source>
</evidence>
<feature type="chain" id="PRO_5046567765" evidence="5">
    <location>
        <begin position="20"/>
        <end position="309"/>
    </location>
</feature>
<keyword evidence="2" id="KW-0813">Transport</keyword>
<dbReference type="Pfam" id="PF04069">
    <property type="entry name" value="OpuAC"/>
    <property type="match status" value="1"/>
</dbReference>
<dbReference type="SUPFAM" id="SSF53850">
    <property type="entry name" value="Periplasmic binding protein-like II"/>
    <property type="match status" value="1"/>
</dbReference>
<evidence type="ECO:0000259" key="6">
    <source>
        <dbReference type="Pfam" id="PF04069"/>
    </source>
</evidence>
<comment type="subcellular location">
    <subcellularLocation>
        <location evidence="1">Cell membrane</location>
    </subcellularLocation>
</comment>
<dbReference type="Proteomes" id="UP001436297">
    <property type="component" value="Chromosome"/>
</dbReference>
<dbReference type="EMBL" id="CP128355">
    <property type="protein sequence ID" value="XAF71049.1"/>
    <property type="molecule type" value="Genomic_DNA"/>
</dbReference>
<protein>
    <submittedName>
        <fullName evidence="7">Glycine betaine ABC transporter substrate-binding protein</fullName>
    </submittedName>
</protein>
<dbReference type="RefSeq" id="WP_251521899.1">
    <property type="nucleotide sequence ID" value="NZ_CP128355.1"/>
</dbReference>
<dbReference type="PANTHER" id="PTHR47737:SF1">
    <property type="entry name" value="GLYCINE BETAINE_PROLINE BETAINE TRANSPORT SYSTEM PERMEASE PROTEIN PROW"/>
    <property type="match status" value="1"/>
</dbReference>
<feature type="domain" description="ABC-type glycine betaine transport system substrate-binding" evidence="6">
    <location>
        <begin position="40"/>
        <end position="294"/>
    </location>
</feature>
<evidence type="ECO:0000256" key="5">
    <source>
        <dbReference type="SAM" id="SignalP"/>
    </source>
</evidence>
<organism evidence="7 8">
    <name type="scientific">Staphylococcus hsinchuensis</name>
    <dbReference type="NCBI Taxonomy" id="3051183"/>
    <lineage>
        <taxon>Bacteria</taxon>
        <taxon>Bacillati</taxon>
        <taxon>Bacillota</taxon>
        <taxon>Bacilli</taxon>
        <taxon>Bacillales</taxon>
        <taxon>Staphylococcaceae</taxon>
        <taxon>Staphylococcus</taxon>
    </lineage>
</organism>
<keyword evidence="8" id="KW-1185">Reference proteome</keyword>
<keyword evidence="5" id="KW-0732">Signal</keyword>
<reference evidence="7 8" key="1">
    <citation type="journal article" date="2024" name="Pathogens">
        <title>Staphylococcus hsinchuensis sp. nov., Isolated from Soymilk.</title>
        <authorList>
            <person name="Wang Y.T."/>
            <person name="Lin Y.C."/>
            <person name="Hsieh Y.H."/>
            <person name="Lin Y.T."/>
            <person name="Hamada M."/>
            <person name="Chen C.C."/>
            <person name="Liou J.S."/>
            <person name="Lee A.Y."/>
            <person name="Zhang W.L."/>
            <person name="Chen Y.T."/>
            <person name="Huang C.H."/>
        </authorList>
    </citation>
    <scope>NUCLEOTIDE SEQUENCE [LARGE SCALE GENOMIC DNA]</scope>
    <source>
        <strain evidence="7 8">H164</strain>
    </source>
</reference>
<dbReference type="PROSITE" id="PS51257">
    <property type="entry name" value="PROKAR_LIPOPROTEIN"/>
    <property type="match status" value="1"/>
</dbReference>
<sequence length="309" mass="34500">MFKHRSLKILGLIATLALAIVLSACGNGSSSQKKPSLGNKDIEIPYVATDNSAARSLVIAEVLKKAGYDVTTTPVQASGPLYADVSGNKDAFHASGIFPTVDKSYYDKFKSKITKYDKHSFVDDVKVGLAVPQYAQNINSISDLKDNEQFGKAVNHKIQGTDARNGVMKATKDEIGSGDLKDYELNESSDQAQFKQLQKAHQAQQPILFTAMEPSWIAKELKFKMLDDPNKIYGDDNQHINLVFNKDFEKTHPAAYQIGTRMSDDWSHSDEETIAKKMFVDRKNPEDVAKDYVDNNENKVDDWIKDIKK</sequence>
<name>A0ABZ3EDX5_9STAP</name>
<dbReference type="InterPro" id="IPR007210">
    <property type="entry name" value="ABC_Gly_betaine_transp_sub-bd"/>
</dbReference>
<dbReference type="Gene3D" id="3.40.190.100">
    <property type="entry name" value="Glycine betaine-binding periplasmic protein, domain 2"/>
    <property type="match status" value="1"/>
</dbReference>
<evidence type="ECO:0000313" key="8">
    <source>
        <dbReference type="Proteomes" id="UP001436297"/>
    </source>
</evidence>
<evidence type="ECO:0000256" key="3">
    <source>
        <dbReference type="ARBA" id="ARBA00022475"/>
    </source>
</evidence>
<evidence type="ECO:0000256" key="1">
    <source>
        <dbReference type="ARBA" id="ARBA00004236"/>
    </source>
</evidence>
<keyword evidence="4" id="KW-0472">Membrane</keyword>
<gene>
    <name evidence="7" type="ORF">QQM35_02710</name>
</gene>
<feature type="signal peptide" evidence="5">
    <location>
        <begin position="1"/>
        <end position="19"/>
    </location>
</feature>
<proteinExistence type="predicted"/>
<accession>A0ABZ3EDX5</accession>